<organism evidence="1 2">
    <name type="scientific">Araneus ventricosus</name>
    <name type="common">Orbweaver spider</name>
    <name type="synonym">Epeira ventricosa</name>
    <dbReference type="NCBI Taxonomy" id="182803"/>
    <lineage>
        <taxon>Eukaryota</taxon>
        <taxon>Metazoa</taxon>
        <taxon>Ecdysozoa</taxon>
        <taxon>Arthropoda</taxon>
        <taxon>Chelicerata</taxon>
        <taxon>Arachnida</taxon>
        <taxon>Araneae</taxon>
        <taxon>Araneomorphae</taxon>
        <taxon>Entelegynae</taxon>
        <taxon>Araneoidea</taxon>
        <taxon>Araneidae</taxon>
        <taxon>Araneus</taxon>
    </lineage>
</organism>
<keyword evidence="2" id="KW-1185">Reference proteome</keyword>
<sequence>MLGDEVKMMSNFLRRSRFKSNIRRTTFCDGAGFRIVIRERLSTFQPVEGLIHWVPLGGTTSTCKEESRDFPCPFRATGTPVPVFHDLPAAT</sequence>
<accession>A0A4Y2MJ54</accession>
<proteinExistence type="predicted"/>
<gene>
    <name evidence="1" type="ORF">AVEN_236011_1</name>
</gene>
<dbReference type="EMBL" id="BGPR01007395">
    <property type="protein sequence ID" value="GBN26522.1"/>
    <property type="molecule type" value="Genomic_DNA"/>
</dbReference>
<protein>
    <submittedName>
        <fullName evidence="1">Uncharacterized protein</fullName>
    </submittedName>
</protein>
<name>A0A4Y2MJ54_ARAVE</name>
<evidence type="ECO:0000313" key="2">
    <source>
        <dbReference type="Proteomes" id="UP000499080"/>
    </source>
</evidence>
<comment type="caution">
    <text evidence="1">The sequence shown here is derived from an EMBL/GenBank/DDBJ whole genome shotgun (WGS) entry which is preliminary data.</text>
</comment>
<dbReference type="AlphaFoldDB" id="A0A4Y2MJ54"/>
<reference evidence="1 2" key="1">
    <citation type="journal article" date="2019" name="Sci. Rep.">
        <title>Orb-weaving spider Araneus ventricosus genome elucidates the spidroin gene catalogue.</title>
        <authorList>
            <person name="Kono N."/>
            <person name="Nakamura H."/>
            <person name="Ohtoshi R."/>
            <person name="Moran D.A.P."/>
            <person name="Shinohara A."/>
            <person name="Yoshida Y."/>
            <person name="Fujiwara M."/>
            <person name="Mori M."/>
            <person name="Tomita M."/>
            <person name="Arakawa K."/>
        </authorList>
    </citation>
    <scope>NUCLEOTIDE SEQUENCE [LARGE SCALE GENOMIC DNA]</scope>
</reference>
<evidence type="ECO:0000313" key="1">
    <source>
        <dbReference type="EMBL" id="GBN26522.1"/>
    </source>
</evidence>
<dbReference type="Proteomes" id="UP000499080">
    <property type="component" value="Unassembled WGS sequence"/>
</dbReference>